<gene>
    <name evidence="1" type="ORF">SAMN04487926_113143</name>
</gene>
<dbReference type="Proteomes" id="UP000198900">
    <property type="component" value="Unassembled WGS sequence"/>
</dbReference>
<comment type="caution">
    <text evidence="1">The sequence shown here is derived from an EMBL/GenBank/DDBJ whole genome shotgun (WGS) entry which is preliminary data.</text>
</comment>
<protein>
    <submittedName>
        <fullName evidence="1">Uncharacterized protein</fullName>
    </submittedName>
</protein>
<name>A0A7Z7B8X9_9BURK</name>
<keyword evidence="2" id="KW-1185">Reference proteome</keyword>
<organism evidence="1 2">
    <name type="scientific">Paraburkholderia steynii</name>
    <dbReference type="NCBI Taxonomy" id="1245441"/>
    <lineage>
        <taxon>Bacteria</taxon>
        <taxon>Pseudomonadati</taxon>
        <taxon>Pseudomonadota</taxon>
        <taxon>Betaproteobacteria</taxon>
        <taxon>Burkholderiales</taxon>
        <taxon>Burkholderiaceae</taxon>
        <taxon>Paraburkholderia</taxon>
    </lineage>
</organism>
<proteinExistence type="predicted"/>
<sequence length="42" mass="4928">MVLISFALLFRICFSLGRLVENKIHTLDQNRNIGWRNVGVPW</sequence>
<dbReference type="EMBL" id="FNDI01000013">
    <property type="protein sequence ID" value="SDI20688.1"/>
    <property type="molecule type" value="Genomic_DNA"/>
</dbReference>
<dbReference type="AlphaFoldDB" id="A0A7Z7B8X9"/>
<evidence type="ECO:0000313" key="2">
    <source>
        <dbReference type="Proteomes" id="UP000198900"/>
    </source>
</evidence>
<evidence type="ECO:0000313" key="1">
    <source>
        <dbReference type="EMBL" id="SDI20688.1"/>
    </source>
</evidence>
<accession>A0A7Z7B8X9</accession>
<reference evidence="1" key="1">
    <citation type="submission" date="2016-10" db="EMBL/GenBank/DDBJ databases">
        <authorList>
            <person name="Varghese N."/>
            <person name="Submissions S."/>
        </authorList>
    </citation>
    <scope>NUCLEOTIDE SEQUENCE [LARGE SCALE GENOMIC DNA]</scope>
    <source>
        <strain evidence="1">YR281</strain>
    </source>
</reference>